<keyword evidence="7" id="KW-1185">Reference proteome</keyword>
<dbReference type="HOGENOM" id="CLU_055029_4_0_9"/>
<evidence type="ECO:0000256" key="5">
    <source>
        <dbReference type="ARBA" id="ARBA00024029"/>
    </source>
</evidence>
<name>D5WQT8_KYRT2</name>
<organism evidence="6 7">
    <name type="scientific">Kyrpidia tusciae (strain DSM 2912 / NBRC 15312 / T2)</name>
    <name type="common">Bacillus tusciae</name>
    <dbReference type="NCBI Taxonomy" id="562970"/>
    <lineage>
        <taxon>Bacteria</taxon>
        <taxon>Bacillati</taxon>
        <taxon>Bacillota</taxon>
        <taxon>Bacilli</taxon>
        <taxon>Bacillales</taxon>
        <taxon>Alicyclobacillaceae</taxon>
        <taxon>Kyrpidia</taxon>
    </lineage>
</organism>
<evidence type="ECO:0000256" key="4">
    <source>
        <dbReference type="ARBA" id="ARBA00022833"/>
    </source>
</evidence>
<dbReference type="Proteomes" id="UP000002368">
    <property type="component" value="Chromosome"/>
</dbReference>
<evidence type="ECO:0000256" key="1">
    <source>
        <dbReference type="ARBA" id="ARBA00001947"/>
    </source>
</evidence>
<dbReference type="AlphaFoldDB" id="D5WQT8"/>
<dbReference type="PANTHER" id="PTHR35005">
    <property type="entry name" value="3-DEHYDRO-SCYLLO-INOSOSE HYDROLASE"/>
    <property type="match status" value="1"/>
</dbReference>
<dbReference type="Gene3D" id="3.40.50.10310">
    <property type="entry name" value="Creatininase"/>
    <property type="match status" value="1"/>
</dbReference>
<dbReference type="KEGG" id="bts:Btus_2007"/>
<dbReference type="GO" id="GO:0009231">
    <property type="term" value="P:riboflavin biosynthetic process"/>
    <property type="evidence" value="ECO:0007669"/>
    <property type="project" value="TreeGrafter"/>
</dbReference>
<dbReference type="SUPFAM" id="SSF102215">
    <property type="entry name" value="Creatininase"/>
    <property type="match status" value="1"/>
</dbReference>
<comment type="similarity">
    <text evidence="5">Belongs to the creatininase superfamily.</text>
</comment>
<keyword evidence="3" id="KW-0378">Hydrolase</keyword>
<proteinExistence type="inferred from homology"/>
<evidence type="ECO:0000313" key="7">
    <source>
        <dbReference type="Proteomes" id="UP000002368"/>
    </source>
</evidence>
<dbReference type="Pfam" id="PF02633">
    <property type="entry name" value="Creatininase"/>
    <property type="match status" value="1"/>
</dbReference>
<evidence type="ECO:0000256" key="2">
    <source>
        <dbReference type="ARBA" id="ARBA00022723"/>
    </source>
</evidence>
<accession>D5WQT8</accession>
<gene>
    <name evidence="6" type="ordered locus">Btus_2007</name>
</gene>
<dbReference type="GO" id="GO:0016811">
    <property type="term" value="F:hydrolase activity, acting on carbon-nitrogen (but not peptide) bonds, in linear amides"/>
    <property type="evidence" value="ECO:0007669"/>
    <property type="project" value="TreeGrafter"/>
</dbReference>
<keyword evidence="2" id="KW-0479">Metal-binding</keyword>
<evidence type="ECO:0000313" key="6">
    <source>
        <dbReference type="EMBL" id="ADG06697.1"/>
    </source>
</evidence>
<protein>
    <submittedName>
        <fullName evidence="6">Creatininase</fullName>
    </submittedName>
</protein>
<reference evidence="6 7" key="1">
    <citation type="journal article" date="2011" name="Stand. Genomic Sci.">
        <title>Complete genome sequence of the thermophilic, hydrogen-oxidizing Bacillus tusciae type strain (T2) and reclassification in the new genus, Kyrpidia gen. nov. as Kyrpidia tusciae comb. nov. and emendation of the family Alicyclobacillaceae da Costa and Rainey, 2010.</title>
        <authorList>
            <person name="Klenk H.P."/>
            <person name="Lapidus A."/>
            <person name="Chertkov O."/>
            <person name="Copeland A."/>
            <person name="Del Rio T.G."/>
            <person name="Nolan M."/>
            <person name="Lucas S."/>
            <person name="Chen F."/>
            <person name="Tice H."/>
            <person name="Cheng J.F."/>
            <person name="Han C."/>
            <person name="Bruce D."/>
            <person name="Goodwin L."/>
            <person name="Pitluck S."/>
            <person name="Pati A."/>
            <person name="Ivanova N."/>
            <person name="Mavromatis K."/>
            <person name="Daum C."/>
            <person name="Chen A."/>
            <person name="Palaniappan K."/>
            <person name="Chang Y.J."/>
            <person name="Land M."/>
            <person name="Hauser L."/>
            <person name="Jeffries C.D."/>
            <person name="Detter J.C."/>
            <person name="Rohde M."/>
            <person name="Abt B."/>
            <person name="Pukall R."/>
            <person name="Goker M."/>
            <person name="Bristow J."/>
            <person name="Markowitz V."/>
            <person name="Hugenholtz P."/>
            <person name="Eisen J.A."/>
        </authorList>
    </citation>
    <scope>NUCLEOTIDE SEQUENCE [LARGE SCALE GENOMIC DNA]</scope>
    <source>
        <strain evidence="6 7">DSM 2912</strain>
    </source>
</reference>
<dbReference type="STRING" id="562970.Btus_2007"/>
<dbReference type="eggNOG" id="COG1402">
    <property type="taxonomic scope" value="Bacteria"/>
</dbReference>
<keyword evidence="4" id="KW-0862">Zinc</keyword>
<dbReference type="PANTHER" id="PTHR35005:SF1">
    <property type="entry name" value="2-AMINO-5-FORMYLAMINO-6-RIBOSYLAMINOPYRIMIDIN-4(3H)-ONE 5'-MONOPHOSPHATE DEFORMYLASE"/>
    <property type="match status" value="1"/>
</dbReference>
<sequence length="231" mass="24940">MVLPMGAVEQHGPILPIDTDLRIAALLAEKLEEVLGTHRVLRLPPIPFTLSWEHRGFPGVISLSVVTLHHILDDLMTSLRAWGSYGPSLVVLVSWHGGNQALESLAAELGARHNLPLVVLPSSKSRRAAYQMAGPQDVHAGSLETSIITAFWPDLLANRTAMLQEDAPPFQAMDVQTALQGLGMRRISSSGVWGNAANPSVDAGKAGIQQLVAQMAAEVREMLSFEHRNDA</sequence>
<evidence type="ECO:0000256" key="3">
    <source>
        <dbReference type="ARBA" id="ARBA00022801"/>
    </source>
</evidence>
<dbReference type="GO" id="GO:0046872">
    <property type="term" value="F:metal ion binding"/>
    <property type="evidence" value="ECO:0007669"/>
    <property type="project" value="UniProtKB-KW"/>
</dbReference>
<dbReference type="InterPro" id="IPR003785">
    <property type="entry name" value="Creatininase/forma_Hydrolase"/>
</dbReference>
<comment type="cofactor">
    <cofactor evidence="1">
        <name>Zn(2+)</name>
        <dbReference type="ChEBI" id="CHEBI:29105"/>
    </cofactor>
</comment>
<dbReference type="InterPro" id="IPR024087">
    <property type="entry name" value="Creatininase-like_sf"/>
</dbReference>
<dbReference type="EMBL" id="CP002017">
    <property type="protein sequence ID" value="ADG06697.1"/>
    <property type="molecule type" value="Genomic_DNA"/>
</dbReference>